<dbReference type="AlphaFoldDB" id="A0A4D6HBH8"/>
<gene>
    <name evidence="2" type="ORF">DV733_02195</name>
</gene>
<dbReference type="STRING" id="1457250.GCA_000755225_02737"/>
<organism evidence="2 3">
    <name type="scientific">Halapricum salinum</name>
    <dbReference type="NCBI Taxonomy" id="1457250"/>
    <lineage>
        <taxon>Archaea</taxon>
        <taxon>Methanobacteriati</taxon>
        <taxon>Methanobacteriota</taxon>
        <taxon>Stenosarchaea group</taxon>
        <taxon>Halobacteria</taxon>
        <taxon>Halobacteriales</taxon>
        <taxon>Haloarculaceae</taxon>
        <taxon>Halapricum</taxon>
    </lineage>
</organism>
<dbReference type="GeneID" id="39846640"/>
<evidence type="ECO:0000313" key="2">
    <source>
        <dbReference type="EMBL" id="QCC50107.1"/>
    </source>
</evidence>
<keyword evidence="3" id="KW-1185">Reference proteome</keyword>
<evidence type="ECO:0000256" key="1">
    <source>
        <dbReference type="SAM" id="Phobius"/>
    </source>
</evidence>
<dbReference type="KEGG" id="hsn:DV733_02195"/>
<keyword evidence="1" id="KW-1133">Transmembrane helix</keyword>
<proteinExistence type="predicted"/>
<evidence type="ECO:0000313" key="3">
    <source>
        <dbReference type="Proteomes" id="UP000296706"/>
    </source>
</evidence>
<name>A0A4D6HBH8_9EURY</name>
<keyword evidence="1" id="KW-0812">Transmembrane</keyword>
<dbReference type="EMBL" id="CP031310">
    <property type="protein sequence ID" value="QCC50107.1"/>
    <property type="molecule type" value="Genomic_DNA"/>
</dbReference>
<dbReference type="OrthoDB" id="210904at2157"/>
<dbReference type="Pfam" id="PF24364">
    <property type="entry name" value="DUF7520"/>
    <property type="match status" value="1"/>
</dbReference>
<dbReference type="RefSeq" id="WP_049993551.1">
    <property type="nucleotide sequence ID" value="NZ_CP031310.1"/>
</dbReference>
<sequence length="90" mass="9790">MTESTASRWQGRRVLYVVYATVVTIAALMGFIIGTINPDGLNPVLFGVIELPPTPVGMVVFGVIYVSIGLGALMLTVEFVAERFDDKRVE</sequence>
<dbReference type="InterPro" id="IPR055942">
    <property type="entry name" value="DUF7520"/>
</dbReference>
<reference evidence="2 3" key="1">
    <citation type="journal article" date="2019" name="Nat. Commun.">
        <title>A new type of DNA phosphorothioation-based antiviral system in archaea.</title>
        <authorList>
            <person name="Xiong L."/>
            <person name="Liu S."/>
            <person name="Chen S."/>
            <person name="Xiao Y."/>
            <person name="Zhu B."/>
            <person name="Gao Y."/>
            <person name="Zhang Y."/>
            <person name="Chen B."/>
            <person name="Luo J."/>
            <person name="Deng Z."/>
            <person name="Chen X."/>
            <person name="Wang L."/>
            <person name="Chen S."/>
        </authorList>
    </citation>
    <scope>NUCLEOTIDE SEQUENCE [LARGE SCALE GENOMIC DNA]</scope>
    <source>
        <strain evidence="2 3">CBA1105</strain>
    </source>
</reference>
<feature type="transmembrane region" description="Helical" evidence="1">
    <location>
        <begin position="14"/>
        <end position="36"/>
    </location>
</feature>
<feature type="transmembrane region" description="Helical" evidence="1">
    <location>
        <begin position="56"/>
        <end position="81"/>
    </location>
</feature>
<keyword evidence="1" id="KW-0472">Membrane</keyword>
<accession>A0A4D6HBH8</accession>
<protein>
    <submittedName>
        <fullName evidence="2">Cox cluster protein</fullName>
    </submittedName>
</protein>
<dbReference type="Proteomes" id="UP000296706">
    <property type="component" value="Chromosome"/>
</dbReference>